<dbReference type="InterPro" id="IPR049390">
    <property type="entry name" value="FBF1_C"/>
</dbReference>
<feature type="compositionally biased region" description="Basic and acidic residues" evidence="2">
    <location>
        <begin position="857"/>
        <end position="873"/>
    </location>
</feature>
<feature type="compositionally biased region" description="Basic and acidic residues" evidence="2">
    <location>
        <begin position="404"/>
        <end position="417"/>
    </location>
</feature>
<dbReference type="GO" id="GO:0060271">
    <property type="term" value="P:cilium assembly"/>
    <property type="evidence" value="ECO:0007669"/>
    <property type="project" value="InterPro"/>
</dbReference>
<feature type="region of interest" description="Disordered" evidence="2">
    <location>
        <begin position="148"/>
        <end position="514"/>
    </location>
</feature>
<dbReference type="InterPro" id="IPR033561">
    <property type="entry name" value="FBF1"/>
</dbReference>
<dbReference type="GO" id="GO:0036064">
    <property type="term" value="C:ciliary basal body"/>
    <property type="evidence" value="ECO:0007669"/>
    <property type="project" value="TreeGrafter"/>
</dbReference>
<organism evidence="4 5">
    <name type="scientific">Menidia menidia</name>
    <name type="common">Atlantic silverside</name>
    <dbReference type="NCBI Taxonomy" id="238744"/>
    <lineage>
        <taxon>Eukaryota</taxon>
        <taxon>Metazoa</taxon>
        <taxon>Chordata</taxon>
        <taxon>Craniata</taxon>
        <taxon>Vertebrata</taxon>
        <taxon>Euteleostomi</taxon>
        <taxon>Actinopterygii</taxon>
        <taxon>Neopterygii</taxon>
        <taxon>Teleostei</taxon>
        <taxon>Neoteleostei</taxon>
        <taxon>Acanthomorphata</taxon>
        <taxon>Ovalentaria</taxon>
        <taxon>Atherinomorphae</taxon>
        <taxon>Atheriniformes</taxon>
        <taxon>Atherinopsidae</taxon>
        <taxon>Menidiinae</taxon>
        <taxon>Menidia</taxon>
    </lineage>
</organism>
<evidence type="ECO:0000256" key="2">
    <source>
        <dbReference type="SAM" id="MobiDB-lite"/>
    </source>
</evidence>
<keyword evidence="5" id="KW-1185">Reference proteome</keyword>
<proteinExistence type="predicted"/>
<feature type="compositionally biased region" description="Polar residues" evidence="2">
    <location>
        <begin position="176"/>
        <end position="189"/>
    </location>
</feature>
<dbReference type="GO" id="GO:0005814">
    <property type="term" value="C:centriole"/>
    <property type="evidence" value="ECO:0007669"/>
    <property type="project" value="TreeGrafter"/>
</dbReference>
<dbReference type="PANTHER" id="PTHR33689">
    <property type="entry name" value="FAS-BINDING FACTOR 1"/>
    <property type="match status" value="1"/>
</dbReference>
<feature type="compositionally biased region" description="Basic and acidic residues" evidence="2">
    <location>
        <begin position="281"/>
        <end position="293"/>
    </location>
</feature>
<dbReference type="OrthoDB" id="8195456at2759"/>
<reference evidence="4" key="1">
    <citation type="submission" date="2021-05" db="EMBL/GenBank/DDBJ databases">
        <authorList>
            <person name="Tigano A."/>
        </authorList>
    </citation>
    <scope>NUCLEOTIDE SEQUENCE</scope>
</reference>
<feature type="region of interest" description="Disordered" evidence="2">
    <location>
        <begin position="853"/>
        <end position="873"/>
    </location>
</feature>
<feature type="domain" description="Fas-binding factor 1 C-terminal" evidence="3">
    <location>
        <begin position="698"/>
        <end position="1211"/>
    </location>
</feature>
<feature type="compositionally biased region" description="Pro residues" evidence="2">
    <location>
        <begin position="495"/>
        <end position="512"/>
    </location>
</feature>
<gene>
    <name evidence="4" type="ORF">MMEN_LOCUS8638</name>
</gene>
<protein>
    <submittedName>
        <fullName evidence="4">(Atlantic silverside) hypothetical protein</fullName>
    </submittedName>
</protein>
<dbReference type="Proteomes" id="UP000677803">
    <property type="component" value="Unassembled WGS sequence"/>
</dbReference>
<evidence type="ECO:0000256" key="1">
    <source>
        <dbReference type="SAM" id="Coils"/>
    </source>
</evidence>
<feature type="region of interest" description="Disordered" evidence="2">
    <location>
        <begin position="1"/>
        <end position="29"/>
    </location>
</feature>
<sequence length="1218" mass="136049">MSANLKAKSSAMEPPVRSKRSQSGLSNQSLASDNLFSLLAEELKKDGLDFEESDVSSADPSDMVKNMENIDDMEDDLFASKKKPGAASAQAKSLHNGGPKKDSTLLKSNANPGGADEPTGGGKRPNSAASSAARSYKKFTFSDIDDGLAEASDIKDDPLADLLDDLLPDETKPKSRQSQPEKSVPSASASPIMKNETTKAANKGVFTFNDEDDDIMDQLGFDSSRNNAKKKEAPLWSSKERSDAPQRPRTKIDDILEGFTSPRSPERPLSGGQKEQVQTQEKQEKTPNVKEDDLTFGSYQPTLGSAPEGRQSRRQSVRFSTEDVSASTPERKPKPATHAPIQHRNSADWLGLKTNNEPSYLGGDSKETRIPVDSPKAPSSPLLDRKPSSAPVVKTTASAQAEGKPTRAEASKGQRAEEESDWFSKVLSRKKAPSETRTSMQGDAEAQGEKVEGGSIVSNQDKWNISRGKEDTLLSIDRTGPAAHSTPVREEIPKPAQPSLPPALASPPPPAPQCEVNYELPLSLAHPPDYPAQVTSPFLSLSAGISHLQPQSKPLHFPSSSGSGGLTEPSQASDETVPPPPFSGPLPAAQHGSLWRSSTAKQNTEHISCGPTTGIFYSLLQDHHITLRNYNTAFSKPPASSEQVACAADIPQQLLLQQQMMQTRLLASAEAGALPGQPGDYRALQARIIQLEGQVKMLQLERDQSQMMLDSIQQRHKVDMELVENAHKARVKLLEESAAQRETRARLECEDLMERLAALTRSAEEERSALQAQYHRKLAQAQEDRDREVERLRDLQRKSILEMKKDHEDQVQRLKRLKDEEIDAVTSATSQTRSLAGVIEQMEQFSSRLGELSSRVESTHEHSAHGLEQGARHRDEQLRVLQDRLAQQQKATAEERTHLKDIISRMDAQLSEQQRQLEKERWKVTAEQAKAESVQRSLEEERRVLTMQISMEREELERAKSALLEEQKSVMQHCADERRKLASEWAHFHTQEKQRHERAEQEVSSLIERREGSIITLAQQQADLKLRHAELKQKEMAVAQDREALQRLREELDGEKERISSTALRLKTRAQEVEAFSKLASEKYEEGERALQEAKRVEAEHHARLRSIHSQTEQLRLQEQRNLKERMQLNHLQNTERMRLNLMSPMPQIIPPISPDAALPITELTPGMYNPPVTNPQPMALEASLALWRYTAEKDREFLQEEQIFLENLKKKSYKFTD</sequence>
<accession>A0A8S4AUE9</accession>
<keyword evidence="1" id="KW-0175">Coiled coil</keyword>
<dbReference type="PANTHER" id="PTHR33689:SF1">
    <property type="entry name" value="FAS-BINDING FACTOR 1"/>
    <property type="match status" value="1"/>
</dbReference>
<feature type="coiled-coil region" evidence="1">
    <location>
        <begin position="949"/>
        <end position="1065"/>
    </location>
</feature>
<comment type="caution">
    <text evidence="4">The sequence shown here is derived from an EMBL/GenBank/DDBJ whole genome shotgun (WGS) entry which is preliminary data.</text>
</comment>
<dbReference type="Pfam" id="PF21007">
    <property type="entry name" value="FBF1"/>
    <property type="match status" value="1"/>
</dbReference>
<evidence type="ECO:0000313" key="4">
    <source>
        <dbReference type="EMBL" id="CAG5897593.1"/>
    </source>
</evidence>
<dbReference type="AlphaFoldDB" id="A0A8S4AUE9"/>
<dbReference type="GO" id="GO:0097539">
    <property type="term" value="C:ciliary transition fiber"/>
    <property type="evidence" value="ECO:0007669"/>
    <property type="project" value="InterPro"/>
</dbReference>
<feature type="compositionally biased region" description="Polar residues" evidence="2">
    <location>
        <begin position="317"/>
        <end position="328"/>
    </location>
</feature>
<feature type="compositionally biased region" description="Basic and acidic residues" evidence="2">
    <location>
        <begin position="229"/>
        <end position="254"/>
    </location>
</feature>
<evidence type="ECO:0000313" key="5">
    <source>
        <dbReference type="Proteomes" id="UP000677803"/>
    </source>
</evidence>
<feature type="coiled-coil region" evidence="1">
    <location>
        <begin position="749"/>
        <end position="824"/>
    </location>
</feature>
<feature type="region of interest" description="Disordered" evidence="2">
    <location>
        <begin position="549"/>
        <end position="604"/>
    </location>
</feature>
<evidence type="ECO:0000259" key="3">
    <source>
        <dbReference type="Pfam" id="PF21007"/>
    </source>
</evidence>
<feature type="compositionally biased region" description="Polar residues" evidence="2">
    <location>
        <begin position="595"/>
        <end position="604"/>
    </location>
</feature>
<feature type="region of interest" description="Disordered" evidence="2">
    <location>
        <begin position="48"/>
        <end position="134"/>
    </location>
</feature>
<dbReference type="EMBL" id="CAJRST010008890">
    <property type="protein sequence ID" value="CAG5897593.1"/>
    <property type="molecule type" value="Genomic_DNA"/>
</dbReference>
<dbReference type="GO" id="GO:0090162">
    <property type="term" value="P:establishment of epithelial cell polarity"/>
    <property type="evidence" value="ECO:0007669"/>
    <property type="project" value="InterPro"/>
</dbReference>
<name>A0A8S4AUE9_9TELE</name>